<dbReference type="GO" id="GO:0003677">
    <property type="term" value="F:DNA binding"/>
    <property type="evidence" value="ECO:0007669"/>
    <property type="project" value="UniProtKB-KW"/>
</dbReference>
<dbReference type="Pfam" id="PF04082">
    <property type="entry name" value="Fungal_trans"/>
    <property type="match status" value="1"/>
</dbReference>
<comment type="caution">
    <text evidence="8">The sequence shown here is derived from an EMBL/GenBank/DDBJ whole genome shotgun (WGS) entry which is preliminary data.</text>
</comment>
<dbReference type="EMBL" id="MDYN01000047">
    <property type="protein sequence ID" value="OQD79589.1"/>
    <property type="molecule type" value="Genomic_DNA"/>
</dbReference>
<dbReference type="STRING" id="416450.A0A1V6PRE6"/>
<dbReference type="InterPro" id="IPR050815">
    <property type="entry name" value="TF_fung"/>
</dbReference>
<dbReference type="InterPro" id="IPR007219">
    <property type="entry name" value="XnlR_reg_dom"/>
</dbReference>
<sequence>MTSASRQQPGLACEECRKRKLRCDRQQPQCDQCEDSGAICYVNQDRSPRGPKRGHLKALRSRIATLESLVNRDQVGLDINTQYISNVEEGQFPTPPESTIDSAKRESRKLGISGIIESDLDQLYFDRVHPVAPMLHQGRYLAWSQQCYKAEPYAGLQAAMWALAAAATAHLQHMRDSLYLCARCKLEALDNQTDCASSASLQAAQGWLLVTHYEFRYMNYSRAWITAGRAFRIIQLMKLYEIDRYHTTALDLSFAEPWTEIEEKRRTFWLAFCLDRLLNISDQWPLTLHEEPVWIFLPAPESDFQHSRPVLMGSISDAIETSGQNVLPPFGEAIVLTALCWHSISLKRSPLINKIPGLNPGMDIWEHHSRLYQIAQQRLMLLSLPPCSPKLLDPMRLFTNMLANSAIIWIYGMTEVFRGASNDQSILFLQGEYDLFIPAFGSVSHLSPLTGSVSEDKFNTLDELKRALLVLQNGNNLAMNYLDLLESDFFDELGDFPSVQGSLSGGTGQQGSPCVMDIMNLF</sequence>
<proteinExistence type="predicted"/>
<dbReference type="Gene3D" id="4.10.240.10">
    <property type="entry name" value="Zn(2)-C6 fungal-type DNA-binding domain"/>
    <property type="match status" value="1"/>
</dbReference>
<dbReference type="SMART" id="SM00066">
    <property type="entry name" value="GAL4"/>
    <property type="match status" value="1"/>
</dbReference>
<dbReference type="Pfam" id="PF00172">
    <property type="entry name" value="Zn_clus"/>
    <property type="match status" value="1"/>
</dbReference>
<dbReference type="PANTHER" id="PTHR47338">
    <property type="entry name" value="ZN(II)2CYS6 TRANSCRIPTION FACTOR (EUROFUNG)-RELATED"/>
    <property type="match status" value="1"/>
</dbReference>
<evidence type="ECO:0000256" key="5">
    <source>
        <dbReference type="ARBA" id="ARBA00023163"/>
    </source>
</evidence>
<dbReference type="SMART" id="SM00906">
    <property type="entry name" value="Fungal_trans"/>
    <property type="match status" value="1"/>
</dbReference>
<dbReference type="PROSITE" id="PS50048">
    <property type="entry name" value="ZN2_CY6_FUNGAL_2"/>
    <property type="match status" value="1"/>
</dbReference>
<evidence type="ECO:0000256" key="3">
    <source>
        <dbReference type="ARBA" id="ARBA00023015"/>
    </source>
</evidence>
<evidence type="ECO:0000313" key="9">
    <source>
        <dbReference type="Proteomes" id="UP000191672"/>
    </source>
</evidence>
<organism evidence="8 9">
    <name type="scientific">Penicillium antarcticum</name>
    <dbReference type="NCBI Taxonomy" id="416450"/>
    <lineage>
        <taxon>Eukaryota</taxon>
        <taxon>Fungi</taxon>
        <taxon>Dikarya</taxon>
        <taxon>Ascomycota</taxon>
        <taxon>Pezizomycotina</taxon>
        <taxon>Eurotiomycetes</taxon>
        <taxon>Eurotiomycetidae</taxon>
        <taxon>Eurotiales</taxon>
        <taxon>Aspergillaceae</taxon>
        <taxon>Penicillium</taxon>
    </lineage>
</organism>
<name>A0A1V6PRE6_9EURO</name>
<dbReference type="CDD" id="cd12148">
    <property type="entry name" value="fungal_TF_MHR"/>
    <property type="match status" value="1"/>
</dbReference>
<dbReference type="GO" id="GO:0005634">
    <property type="term" value="C:nucleus"/>
    <property type="evidence" value="ECO:0007669"/>
    <property type="project" value="UniProtKB-SubCell"/>
</dbReference>
<dbReference type="InterPro" id="IPR001138">
    <property type="entry name" value="Zn2Cys6_DnaBD"/>
</dbReference>
<dbReference type="InterPro" id="IPR036864">
    <property type="entry name" value="Zn2-C6_fun-type_DNA-bd_sf"/>
</dbReference>
<evidence type="ECO:0000259" key="7">
    <source>
        <dbReference type="PROSITE" id="PS50048"/>
    </source>
</evidence>
<dbReference type="AlphaFoldDB" id="A0A1V6PRE6"/>
<dbReference type="SUPFAM" id="SSF57701">
    <property type="entry name" value="Zn2/Cys6 DNA-binding domain"/>
    <property type="match status" value="1"/>
</dbReference>
<dbReference type="GO" id="GO:0000981">
    <property type="term" value="F:DNA-binding transcription factor activity, RNA polymerase II-specific"/>
    <property type="evidence" value="ECO:0007669"/>
    <property type="project" value="InterPro"/>
</dbReference>
<dbReference type="PROSITE" id="PS00463">
    <property type="entry name" value="ZN2_CY6_FUNGAL_1"/>
    <property type="match status" value="1"/>
</dbReference>
<gene>
    <name evidence="8" type="ORF">PENANT_c047G06132</name>
</gene>
<keyword evidence="3" id="KW-0805">Transcription regulation</keyword>
<feature type="domain" description="Zn(2)-C6 fungal-type" evidence="7">
    <location>
        <begin position="12"/>
        <end position="42"/>
    </location>
</feature>
<reference evidence="9" key="1">
    <citation type="journal article" date="2017" name="Nat. Microbiol.">
        <title>Global analysis of biosynthetic gene clusters reveals vast potential of secondary metabolite production in Penicillium species.</title>
        <authorList>
            <person name="Nielsen J.C."/>
            <person name="Grijseels S."/>
            <person name="Prigent S."/>
            <person name="Ji B."/>
            <person name="Dainat J."/>
            <person name="Nielsen K.F."/>
            <person name="Frisvad J.C."/>
            <person name="Workman M."/>
            <person name="Nielsen J."/>
        </authorList>
    </citation>
    <scope>NUCLEOTIDE SEQUENCE [LARGE SCALE GENOMIC DNA]</scope>
    <source>
        <strain evidence="9">IBT 31811</strain>
    </source>
</reference>
<accession>A0A1V6PRE6</accession>
<evidence type="ECO:0000256" key="6">
    <source>
        <dbReference type="ARBA" id="ARBA00023242"/>
    </source>
</evidence>
<evidence type="ECO:0000256" key="2">
    <source>
        <dbReference type="ARBA" id="ARBA00022723"/>
    </source>
</evidence>
<dbReference type="CDD" id="cd00067">
    <property type="entry name" value="GAL4"/>
    <property type="match status" value="1"/>
</dbReference>
<keyword evidence="6" id="KW-0539">Nucleus</keyword>
<dbReference type="GO" id="GO:0006351">
    <property type="term" value="P:DNA-templated transcription"/>
    <property type="evidence" value="ECO:0007669"/>
    <property type="project" value="InterPro"/>
</dbReference>
<dbReference type="PANTHER" id="PTHR47338:SF3">
    <property type="entry name" value="C6 FINGER DOMAIN TRANSCRIPTION FACTOR DBAA-RELATED"/>
    <property type="match status" value="1"/>
</dbReference>
<evidence type="ECO:0000313" key="8">
    <source>
        <dbReference type="EMBL" id="OQD79589.1"/>
    </source>
</evidence>
<keyword evidence="4" id="KW-0238">DNA-binding</keyword>
<keyword evidence="9" id="KW-1185">Reference proteome</keyword>
<keyword evidence="5" id="KW-0804">Transcription</keyword>
<dbReference type="GO" id="GO:0008270">
    <property type="term" value="F:zinc ion binding"/>
    <property type="evidence" value="ECO:0007669"/>
    <property type="project" value="InterPro"/>
</dbReference>
<keyword evidence="2" id="KW-0479">Metal-binding</keyword>
<evidence type="ECO:0000256" key="1">
    <source>
        <dbReference type="ARBA" id="ARBA00004123"/>
    </source>
</evidence>
<protein>
    <recommendedName>
        <fullName evidence="7">Zn(2)-C6 fungal-type domain-containing protein</fullName>
    </recommendedName>
</protein>
<dbReference type="Proteomes" id="UP000191672">
    <property type="component" value="Unassembled WGS sequence"/>
</dbReference>
<comment type="subcellular location">
    <subcellularLocation>
        <location evidence="1">Nucleus</location>
    </subcellularLocation>
</comment>
<evidence type="ECO:0000256" key="4">
    <source>
        <dbReference type="ARBA" id="ARBA00023125"/>
    </source>
</evidence>